<sequence>LPKELRDLYGRLSFEAKFYFTYLKSNEEKKAFLEMMLAERKKQRKTGFLLVLLIVIGLIVVSEKTEEKSDELYSIISYSTTYSVQSIAIVLVLFCEKGFNKEFFICLSYVSLPLCLSGIGMGVMTNHHIEPILAISLFGPGV</sequence>
<reference evidence="2" key="1">
    <citation type="submission" date="2021-06" db="EMBL/GenBank/DDBJ databases">
        <authorList>
            <person name="Kallberg Y."/>
            <person name="Tangrot J."/>
            <person name="Rosling A."/>
        </authorList>
    </citation>
    <scope>NUCLEOTIDE SEQUENCE</scope>
    <source>
        <strain evidence="2">87-6 pot B 2015</strain>
    </source>
</reference>
<keyword evidence="1" id="KW-0812">Transmembrane</keyword>
<feature type="non-terminal residue" evidence="2">
    <location>
        <position position="142"/>
    </location>
</feature>
<gene>
    <name evidence="2" type="ORF">FMOSSE_LOCUS16356</name>
</gene>
<keyword evidence="3" id="KW-1185">Reference proteome</keyword>
<feature type="transmembrane region" description="Helical" evidence="1">
    <location>
        <begin position="75"/>
        <end position="94"/>
    </location>
</feature>
<name>A0A9N9IRL2_FUNMO</name>
<evidence type="ECO:0000313" key="2">
    <source>
        <dbReference type="EMBL" id="CAG8745037.1"/>
    </source>
</evidence>
<dbReference type="Proteomes" id="UP000789375">
    <property type="component" value="Unassembled WGS sequence"/>
</dbReference>
<dbReference type="EMBL" id="CAJVPP010022409">
    <property type="protein sequence ID" value="CAG8745037.1"/>
    <property type="molecule type" value="Genomic_DNA"/>
</dbReference>
<proteinExistence type="predicted"/>
<accession>A0A9N9IRL2</accession>
<feature type="transmembrane region" description="Helical" evidence="1">
    <location>
        <begin position="103"/>
        <end position="124"/>
    </location>
</feature>
<keyword evidence="1" id="KW-0472">Membrane</keyword>
<keyword evidence="1" id="KW-1133">Transmembrane helix</keyword>
<organism evidence="2 3">
    <name type="scientific">Funneliformis mosseae</name>
    <name type="common">Endomycorrhizal fungus</name>
    <name type="synonym">Glomus mosseae</name>
    <dbReference type="NCBI Taxonomy" id="27381"/>
    <lineage>
        <taxon>Eukaryota</taxon>
        <taxon>Fungi</taxon>
        <taxon>Fungi incertae sedis</taxon>
        <taxon>Mucoromycota</taxon>
        <taxon>Glomeromycotina</taxon>
        <taxon>Glomeromycetes</taxon>
        <taxon>Glomerales</taxon>
        <taxon>Glomeraceae</taxon>
        <taxon>Funneliformis</taxon>
    </lineage>
</organism>
<comment type="caution">
    <text evidence="2">The sequence shown here is derived from an EMBL/GenBank/DDBJ whole genome shotgun (WGS) entry which is preliminary data.</text>
</comment>
<dbReference type="AlphaFoldDB" id="A0A9N9IRL2"/>
<evidence type="ECO:0000313" key="3">
    <source>
        <dbReference type="Proteomes" id="UP000789375"/>
    </source>
</evidence>
<feature type="transmembrane region" description="Helical" evidence="1">
    <location>
        <begin position="46"/>
        <end position="63"/>
    </location>
</feature>
<feature type="non-terminal residue" evidence="2">
    <location>
        <position position="1"/>
    </location>
</feature>
<evidence type="ECO:0000256" key="1">
    <source>
        <dbReference type="SAM" id="Phobius"/>
    </source>
</evidence>
<protein>
    <submittedName>
        <fullName evidence="2">578_t:CDS:1</fullName>
    </submittedName>
</protein>